<dbReference type="InterPro" id="IPR029068">
    <property type="entry name" value="Glyas_Bleomycin-R_OHBP_Dase"/>
</dbReference>
<dbReference type="SUPFAM" id="SSF54593">
    <property type="entry name" value="Glyoxalase/Bleomycin resistance protein/Dihydroxybiphenyl dioxygenase"/>
    <property type="match status" value="1"/>
</dbReference>
<dbReference type="Proteomes" id="UP001315967">
    <property type="component" value="Chromosome"/>
</dbReference>
<organism evidence="2 3">
    <name type="scientific">Fundicoccus culcitae</name>
    <dbReference type="NCBI Taxonomy" id="2969821"/>
    <lineage>
        <taxon>Bacteria</taxon>
        <taxon>Bacillati</taxon>
        <taxon>Bacillota</taxon>
        <taxon>Bacilli</taxon>
        <taxon>Lactobacillales</taxon>
        <taxon>Aerococcaceae</taxon>
        <taxon>Fundicoccus</taxon>
    </lineage>
</organism>
<evidence type="ECO:0000313" key="3">
    <source>
        <dbReference type="Proteomes" id="UP001315967"/>
    </source>
</evidence>
<evidence type="ECO:0000313" key="2">
    <source>
        <dbReference type="EMBL" id="UUX34689.1"/>
    </source>
</evidence>
<keyword evidence="3" id="KW-1185">Reference proteome</keyword>
<name>A0ABY5P7I0_9LACT</name>
<gene>
    <name evidence="2" type="ORF">NRE15_03285</name>
</gene>
<protein>
    <recommendedName>
        <fullName evidence="1">Glyoxalase/fosfomycin resistance/dioxygenase domain-containing protein</fullName>
    </recommendedName>
</protein>
<dbReference type="InterPro" id="IPR004360">
    <property type="entry name" value="Glyas_Fos-R_dOase_dom"/>
</dbReference>
<reference evidence="2 3" key="1">
    <citation type="submission" date="2022-08" db="EMBL/GenBank/DDBJ databases">
        <title>Aerococcaceae sp. nov isolated from spoiled eye mask.</title>
        <authorList>
            <person name="Zhou G."/>
            <person name="Xie X.-B."/>
            <person name="Shi Q.-S."/>
            <person name="Wang Y.-S."/>
            <person name="Wen X."/>
            <person name="Peng H."/>
            <person name="Yang X.-J."/>
            <person name="Tao H.-B."/>
            <person name="Huang X.-M."/>
        </authorList>
    </citation>
    <scope>NUCLEOTIDE SEQUENCE [LARGE SCALE GENOMIC DNA]</scope>
    <source>
        <strain evidence="3">DM20194951</strain>
    </source>
</reference>
<dbReference type="RefSeq" id="WP_313794190.1">
    <property type="nucleotide sequence ID" value="NZ_CP102453.1"/>
</dbReference>
<proteinExistence type="predicted"/>
<evidence type="ECO:0000259" key="1">
    <source>
        <dbReference type="Pfam" id="PF00903"/>
    </source>
</evidence>
<accession>A0ABY5P7I0</accession>
<feature type="domain" description="Glyoxalase/fosfomycin resistance/dioxygenase" evidence="1">
    <location>
        <begin position="95"/>
        <end position="138"/>
    </location>
</feature>
<dbReference type="Gene3D" id="3.10.180.10">
    <property type="entry name" value="2,3-Dihydroxybiphenyl 1,2-Dioxygenase, domain 1"/>
    <property type="match status" value="1"/>
</dbReference>
<sequence length="141" mass="16043">MKVVPYLNFPNSLEVLDFYKKLGAENVQILLGSDEMFAEMPEEQRPSNPSEFVMNAGFEVFGNVIYLSDTWNKTAVDHDGSNLCFTFDQKDEAEVTKVKDFFQHALDLGCTVEMPLGPSEWSELFGMFKDPFGITWMFSGE</sequence>
<dbReference type="EMBL" id="CP102453">
    <property type="protein sequence ID" value="UUX34689.1"/>
    <property type="molecule type" value="Genomic_DNA"/>
</dbReference>
<dbReference type="Pfam" id="PF00903">
    <property type="entry name" value="Glyoxalase"/>
    <property type="match status" value="1"/>
</dbReference>